<comment type="caution">
    <text evidence="2">The sequence shown here is derived from an EMBL/GenBank/DDBJ whole genome shotgun (WGS) entry which is preliminary data.</text>
</comment>
<feature type="region of interest" description="Disordered" evidence="1">
    <location>
        <begin position="1"/>
        <end position="40"/>
    </location>
</feature>
<sequence>MKRVNSFIPMDVDDRTDKEQERSAKRGGDDLQFDVSNKQKVDEQLETEKVDDLKVEEMKNHMEIVRDDNTLIRVIWKLMRYFYNDQDVLGLLHREELTNPQKVSLITRLSRYMSRKNEYERVLWGRLNRDVGPESYYDSDVWVKLTRDHGVVMEIV</sequence>
<keyword evidence="3" id="KW-1185">Reference proteome</keyword>
<protein>
    <submittedName>
        <fullName evidence="2">Uncharacterized protein</fullName>
    </submittedName>
</protein>
<dbReference type="Proteomes" id="UP001151760">
    <property type="component" value="Unassembled WGS sequence"/>
</dbReference>
<evidence type="ECO:0000313" key="2">
    <source>
        <dbReference type="EMBL" id="GJT60253.1"/>
    </source>
</evidence>
<evidence type="ECO:0000256" key="1">
    <source>
        <dbReference type="SAM" id="MobiDB-lite"/>
    </source>
</evidence>
<dbReference type="EMBL" id="BQNB010017182">
    <property type="protein sequence ID" value="GJT60253.1"/>
    <property type="molecule type" value="Genomic_DNA"/>
</dbReference>
<proteinExistence type="predicted"/>
<feature type="compositionally biased region" description="Basic and acidic residues" evidence="1">
    <location>
        <begin position="12"/>
        <end position="29"/>
    </location>
</feature>
<reference evidence="2" key="2">
    <citation type="submission" date="2022-01" db="EMBL/GenBank/DDBJ databases">
        <authorList>
            <person name="Yamashiro T."/>
            <person name="Shiraishi A."/>
            <person name="Satake H."/>
            <person name="Nakayama K."/>
        </authorList>
    </citation>
    <scope>NUCLEOTIDE SEQUENCE</scope>
</reference>
<evidence type="ECO:0000313" key="3">
    <source>
        <dbReference type="Proteomes" id="UP001151760"/>
    </source>
</evidence>
<gene>
    <name evidence="2" type="ORF">Tco_1003786</name>
</gene>
<reference evidence="2" key="1">
    <citation type="journal article" date="2022" name="Int. J. Mol. Sci.">
        <title>Draft Genome of Tanacetum Coccineum: Genomic Comparison of Closely Related Tanacetum-Family Plants.</title>
        <authorList>
            <person name="Yamashiro T."/>
            <person name="Shiraishi A."/>
            <person name="Nakayama K."/>
            <person name="Satake H."/>
        </authorList>
    </citation>
    <scope>NUCLEOTIDE SEQUENCE</scope>
</reference>
<name>A0ABQ5FA29_9ASTR</name>
<organism evidence="2 3">
    <name type="scientific">Tanacetum coccineum</name>
    <dbReference type="NCBI Taxonomy" id="301880"/>
    <lineage>
        <taxon>Eukaryota</taxon>
        <taxon>Viridiplantae</taxon>
        <taxon>Streptophyta</taxon>
        <taxon>Embryophyta</taxon>
        <taxon>Tracheophyta</taxon>
        <taxon>Spermatophyta</taxon>
        <taxon>Magnoliopsida</taxon>
        <taxon>eudicotyledons</taxon>
        <taxon>Gunneridae</taxon>
        <taxon>Pentapetalae</taxon>
        <taxon>asterids</taxon>
        <taxon>campanulids</taxon>
        <taxon>Asterales</taxon>
        <taxon>Asteraceae</taxon>
        <taxon>Asteroideae</taxon>
        <taxon>Anthemideae</taxon>
        <taxon>Anthemidinae</taxon>
        <taxon>Tanacetum</taxon>
    </lineage>
</organism>
<accession>A0ABQ5FA29</accession>